<dbReference type="AlphaFoldDB" id="A0A0H4I176"/>
<keyword evidence="3" id="KW-1185">Reference proteome</keyword>
<proteinExistence type="predicted"/>
<dbReference type="STRING" id="330734.ABA45_09860"/>
<name>A0A0H4I176_9GAMM</name>
<keyword evidence="1" id="KW-0732">Signal</keyword>
<organism evidence="2 3">
    <name type="scientific">Marinobacter psychrophilus</name>
    <dbReference type="NCBI Taxonomy" id="330734"/>
    <lineage>
        <taxon>Bacteria</taxon>
        <taxon>Pseudomonadati</taxon>
        <taxon>Pseudomonadota</taxon>
        <taxon>Gammaproteobacteria</taxon>
        <taxon>Pseudomonadales</taxon>
        <taxon>Marinobacteraceae</taxon>
        <taxon>Marinobacter</taxon>
    </lineage>
</organism>
<feature type="signal peptide" evidence="1">
    <location>
        <begin position="1"/>
        <end position="19"/>
    </location>
</feature>
<dbReference type="Pfam" id="PF08905">
    <property type="entry name" value="DUF1850"/>
    <property type="match status" value="1"/>
</dbReference>
<protein>
    <recommendedName>
        <fullName evidence="4">DUF1850 domain-containing protein</fullName>
    </recommendedName>
</protein>
<accession>A0A0H4I176</accession>
<dbReference type="KEGG" id="mpq:ABA45_09860"/>
<dbReference type="Proteomes" id="UP000036406">
    <property type="component" value="Chromosome"/>
</dbReference>
<dbReference type="PATRIC" id="fig|330734.3.peg.2074"/>
<dbReference type="InterPro" id="IPR015001">
    <property type="entry name" value="DUF1850"/>
</dbReference>
<gene>
    <name evidence="2" type="ORF">ABA45_09860</name>
</gene>
<reference evidence="2 3" key="1">
    <citation type="submission" date="2015-05" db="EMBL/GenBank/DDBJ databases">
        <title>Complete genome of Marinobacter psychrophilus strain 20041T isolated from sea-ice of the Canadian Basin.</title>
        <authorList>
            <person name="Song L."/>
            <person name="Ren L."/>
            <person name="Yu Y."/>
            <person name="Wang X."/>
        </authorList>
    </citation>
    <scope>NUCLEOTIDE SEQUENCE [LARGE SCALE GENOMIC DNA]</scope>
    <source>
        <strain evidence="2 3">20041</strain>
    </source>
</reference>
<evidence type="ECO:0000313" key="3">
    <source>
        <dbReference type="Proteomes" id="UP000036406"/>
    </source>
</evidence>
<evidence type="ECO:0000313" key="2">
    <source>
        <dbReference type="EMBL" id="AKO52674.1"/>
    </source>
</evidence>
<feature type="chain" id="PRO_5005206457" description="DUF1850 domain-containing protein" evidence="1">
    <location>
        <begin position="20"/>
        <end position="162"/>
    </location>
</feature>
<dbReference type="EMBL" id="CP011494">
    <property type="protein sequence ID" value="AKO52674.1"/>
    <property type="molecule type" value="Genomic_DNA"/>
</dbReference>
<sequence length="162" mass="17759">MRLAAGMLCILAATADAVAASAGAPNTIGLSISVYREGKPLDCVVLEQSTFELSFIHSVSLTPVTDYYTVVQSPMGFQIVQTSETFFAHGQGLPSLVNEPDATDFRIENGQFVLTMSRPIEQLIVRTDVRFENRLHTRSETTNLNRWPDNGLLLKPVSSCPK</sequence>
<evidence type="ECO:0008006" key="4">
    <source>
        <dbReference type="Google" id="ProtNLM"/>
    </source>
</evidence>
<evidence type="ECO:0000256" key="1">
    <source>
        <dbReference type="SAM" id="SignalP"/>
    </source>
</evidence>